<evidence type="ECO:0000313" key="7">
    <source>
        <dbReference type="EMBL" id="OJJ39942.1"/>
    </source>
</evidence>
<dbReference type="PANTHER" id="PTHR43836:SF6">
    <property type="entry name" value="PUTATIVE (AFU_ORTHOLOGUE AFUA_2G00150)-RELATED"/>
    <property type="match status" value="1"/>
</dbReference>
<keyword evidence="2" id="KW-0489">Methyltransferase</keyword>
<dbReference type="GO" id="GO:0032259">
    <property type="term" value="P:methylation"/>
    <property type="evidence" value="ECO:0007669"/>
    <property type="project" value="UniProtKB-KW"/>
</dbReference>
<dbReference type="PANTHER" id="PTHR43836">
    <property type="entry name" value="CATECHOL O-METHYLTRANSFERASE 1-RELATED"/>
    <property type="match status" value="1"/>
</dbReference>
<dbReference type="PROSITE" id="PS51682">
    <property type="entry name" value="SAM_OMT_I"/>
    <property type="match status" value="1"/>
</dbReference>
<dbReference type="STRING" id="1073089.A0A1L9RYF4"/>
<evidence type="ECO:0000256" key="3">
    <source>
        <dbReference type="ARBA" id="ARBA00022679"/>
    </source>
</evidence>
<evidence type="ECO:0000256" key="2">
    <source>
        <dbReference type="ARBA" id="ARBA00022603"/>
    </source>
</evidence>
<keyword evidence="8" id="KW-1185">Reference proteome</keyword>
<dbReference type="AlphaFoldDB" id="A0A1L9RYF4"/>
<dbReference type="GO" id="GO:0006584">
    <property type="term" value="P:catecholamine metabolic process"/>
    <property type="evidence" value="ECO:0007669"/>
    <property type="project" value="UniProtKB-KW"/>
</dbReference>
<keyword evidence="4" id="KW-0949">S-adenosyl-L-methionine</keyword>
<comment type="similarity">
    <text evidence="6">Belongs to the class I-like SAM-binding methyltransferase superfamily. Cation-dependent O-methyltransferase family.</text>
</comment>
<dbReference type="RefSeq" id="XP_040693618.1">
    <property type="nucleotide sequence ID" value="XM_040834758.1"/>
</dbReference>
<reference evidence="8" key="1">
    <citation type="journal article" date="2017" name="Genome Biol.">
        <title>Comparative genomics reveals high biological diversity and specific adaptations in the industrially and medically important fungal genus Aspergillus.</title>
        <authorList>
            <person name="de Vries R.P."/>
            <person name="Riley R."/>
            <person name="Wiebenga A."/>
            <person name="Aguilar-Osorio G."/>
            <person name="Amillis S."/>
            <person name="Uchima C.A."/>
            <person name="Anderluh G."/>
            <person name="Asadollahi M."/>
            <person name="Askin M."/>
            <person name="Barry K."/>
            <person name="Battaglia E."/>
            <person name="Bayram O."/>
            <person name="Benocci T."/>
            <person name="Braus-Stromeyer S.A."/>
            <person name="Caldana C."/>
            <person name="Canovas D."/>
            <person name="Cerqueira G.C."/>
            <person name="Chen F."/>
            <person name="Chen W."/>
            <person name="Choi C."/>
            <person name="Clum A."/>
            <person name="Dos Santos R.A."/>
            <person name="Damasio A.R."/>
            <person name="Diallinas G."/>
            <person name="Emri T."/>
            <person name="Fekete E."/>
            <person name="Flipphi M."/>
            <person name="Freyberg S."/>
            <person name="Gallo A."/>
            <person name="Gournas C."/>
            <person name="Habgood R."/>
            <person name="Hainaut M."/>
            <person name="Harispe M.L."/>
            <person name="Henrissat B."/>
            <person name="Hilden K.S."/>
            <person name="Hope R."/>
            <person name="Hossain A."/>
            <person name="Karabika E."/>
            <person name="Karaffa L."/>
            <person name="Karanyi Z."/>
            <person name="Krasevec N."/>
            <person name="Kuo A."/>
            <person name="Kusch H."/>
            <person name="LaButti K."/>
            <person name="Lagendijk E.L."/>
            <person name="Lapidus A."/>
            <person name="Levasseur A."/>
            <person name="Lindquist E."/>
            <person name="Lipzen A."/>
            <person name="Logrieco A.F."/>
            <person name="MacCabe A."/>
            <person name="Maekelae M.R."/>
            <person name="Malavazi I."/>
            <person name="Melin P."/>
            <person name="Meyer V."/>
            <person name="Mielnichuk N."/>
            <person name="Miskei M."/>
            <person name="Molnar A.P."/>
            <person name="Mule G."/>
            <person name="Ngan C.Y."/>
            <person name="Orejas M."/>
            <person name="Orosz E."/>
            <person name="Ouedraogo J.P."/>
            <person name="Overkamp K.M."/>
            <person name="Park H.-S."/>
            <person name="Perrone G."/>
            <person name="Piumi F."/>
            <person name="Punt P.J."/>
            <person name="Ram A.F."/>
            <person name="Ramon A."/>
            <person name="Rauscher S."/>
            <person name="Record E."/>
            <person name="Riano-Pachon D.M."/>
            <person name="Robert V."/>
            <person name="Roehrig J."/>
            <person name="Ruller R."/>
            <person name="Salamov A."/>
            <person name="Salih N.S."/>
            <person name="Samson R.A."/>
            <person name="Sandor E."/>
            <person name="Sanguinetti M."/>
            <person name="Schuetze T."/>
            <person name="Sepcic K."/>
            <person name="Shelest E."/>
            <person name="Sherlock G."/>
            <person name="Sophianopoulou V."/>
            <person name="Squina F.M."/>
            <person name="Sun H."/>
            <person name="Susca A."/>
            <person name="Todd R.B."/>
            <person name="Tsang A."/>
            <person name="Unkles S.E."/>
            <person name="van de Wiele N."/>
            <person name="van Rossen-Uffink D."/>
            <person name="Oliveira J.V."/>
            <person name="Vesth T.C."/>
            <person name="Visser J."/>
            <person name="Yu J.-H."/>
            <person name="Zhou M."/>
            <person name="Andersen M.R."/>
            <person name="Archer D.B."/>
            <person name="Baker S.E."/>
            <person name="Benoit I."/>
            <person name="Brakhage A.A."/>
            <person name="Braus G.H."/>
            <person name="Fischer R."/>
            <person name="Frisvad J.C."/>
            <person name="Goldman G.H."/>
            <person name="Houbraken J."/>
            <person name="Oakley B."/>
            <person name="Pocsi I."/>
            <person name="Scazzocchio C."/>
            <person name="Seiboth B."/>
            <person name="vanKuyk P.A."/>
            <person name="Wortman J."/>
            <person name="Dyer P.S."/>
            <person name="Grigoriev I.V."/>
        </authorList>
    </citation>
    <scope>NUCLEOTIDE SEQUENCE [LARGE SCALE GENOMIC DNA]</scope>
    <source>
        <strain evidence="8">DTO 134E9</strain>
    </source>
</reference>
<evidence type="ECO:0000256" key="5">
    <source>
        <dbReference type="ARBA" id="ARBA00022939"/>
    </source>
</evidence>
<gene>
    <name evidence="7" type="ORF">ASPWEDRAFT_37814</name>
</gene>
<accession>A0A1L9RYF4</accession>
<organism evidence="7 8">
    <name type="scientific">Aspergillus wentii DTO 134E9</name>
    <dbReference type="NCBI Taxonomy" id="1073089"/>
    <lineage>
        <taxon>Eukaryota</taxon>
        <taxon>Fungi</taxon>
        <taxon>Dikarya</taxon>
        <taxon>Ascomycota</taxon>
        <taxon>Pezizomycotina</taxon>
        <taxon>Eurotiomycetes</taxon>
        <taxon>Eurotiomycetidae</taxon>
        <taxon>Eurotiales</taxon>
        <taxon>Aspergillaceae</taxon>
        <taxon>Aspergillus</taxon>
        <taxon>Aspergillus subgen. Cremei</taxon>
    </lineage>
</organism>
<keyword evidence="3" id="KW-0808">Transferase</keyword>
<proteinExistence type="inferred from homology"/>
<protein>
    <recommendedName>
        <fullName evidence="1">catechol O-methyltransferase</fullName>
        <ecNumber evidence="1">2.1.1.6</ecNumber>
    </recommendedName>
</protein>
<evidence type="ECO:0000313" key="8">
    <source>
        <dbReference type="Proteomes" id="UP000184383"/>
    </source>
</evidence>
<dbReference type="InterPro" id="IPR029063">
    <property type="entry name" value="SAM-dependent_MTases_sf"/>
</dbReference>
<dbReference type="Pfam" id="PF01596">
    <property type="entry name" value="Methyltransf_3"/>
    <property type="match status" value="1"/>
</dbReference>
<dbReference type="OrthoDB" id="186626at2759"/>
<dbReference type="EMBL" id="KV878210">
    <property type="protein sequence ID" value="OJJ39942.1"/>
    <property type="molecule type" value="Genomic_DNA"/>
</dbReference>
<evidence type="ECO:0000256" key="4">
    <source>
        <dbReference type="ARBA" id="ARBA00022691"/>
    </source>
</evidence>
<name>A0A1L9RYF4_ASPWE</name>
<dbReference type="Gene3D" id="3.40.50.150">
    <property type="entry name" value="Vaccinia Virus protein VP39"/>
    <property type="match status" value="1"/>
</dbReference>
<keyword evidence="5" id="KW-0128">Catecholamine metabolism</keyword>
<evidence type="ECO:0000256" key="1">
    <source>
        <dbReference type="ARBA" id="ARBA00012880"/>
    </source>
</evidence>
<dbReference type="GeneID" id="63750606"/>
<evidence type="ECO:0000256" key="6">
    <source>
        <dbReference type="ARBA" id="ARBA00023453"/>
    </source>
</evidence>
<dbReference type="EC" id="2.1.1.6" evidence="1"/>
<dbReference type="GO" id="GO:0008171">
    <property type="term" value="F:O-methyltransferase activity"/>
    <property type="evidence" value="ECO:0007669"/>
    <property type="project" value="InterPro"/>
</dbReference>
<sequence>MKNSPARVLAAIDQYGREKAFLMNVGHEKGRIVTDIIAQRKPSIMIELGGYVGYSTILFADAVRKAGGKKYLSLELSPTFATVSKALVQLAGLDDIVEYMIGPCRDSLRALRSTRSGALDLIFLDHAKFAYTNDLKLCEELALVGQGTTLVADNVICPGNPKYLEYLRSPPAKKIEEAKTVEAEKSVDVSIGNPRLIYDTSLVYGLAPTGEQIGWSGNLALFRGVDGQSIGQEESIHSF</sequence>
<dbReference type="InterPro" id="IPR002935">
    <property type="entry name" value="SAM_O-MeTrfase"/>
</dbReference>
<dbReference type="SUPFAM" id="SSF53335">
    <property type="entry name" value="S-adenosyl-L-methionine-dependent methyltransferases"/>
    <property type="match status" value="1"/>
</dbReference>
<dbReference type="VEuPathDB" id="FungiDB:ASPWEDRAFT_37814"/>
<dbReference type="Proteomes" id="UP000184383">
    <property type="component" value="Unassembled WGS sequence"/>
</dbReference>